<keyword evidence="2 10" id="KW-0645">Protease</keyword>
<reference evidence="13" key="1">
    <citation type="submission" date="2021-04" db="EMBL/GenBank/DDBJ databases">
        <title>Genome based classification of Actinospica acidithermotolerans sp. nov., an actinobacterium isolated from an Indonesian hot spring.</title>
        <authorList>
            <person name="Kusuma A.B."/>
            <person name="Putra K.E."/>
            <person name="Nafisah S."/>
            <person name="Loh J."/>
            <person name="Nouioui I."/>
            <person name="Goodfellow M."/>
        </authorList>
    </citation>
    <scope>NUCLEOTIDE SEQUENCE</scope>
    <source>
        <strain evidence="13">DSM 45618</strain>
    </source>
</reference>
<evidence type="ECO:0000256" key="6">
    <source>
        <dbReference type="ARBA" id="ARBA00022833"/>
    </source>
</evidence>
<dbReference type="Proteomes" id="UP000677913">
    <property type="component" value="Unassembled WGS sequence"/>
</dbReference>
<dbReference type="Gene3D" id="3.30.2010.10">
    <property type="entry name" value="Metalloproteases ('zincins'), catalytic domain"/>
    <property type="match status" value="1"/>
</dbReference>
<keyword evidence="5 10" id="KW-0378">Hydrolase</keyword>
<feature type="region of interest" description="Disordered" evidence="11">
    <location>
        <begin position="342"/>
        <end position="366"/>
    </location>
</feature>
<evidence type="ECO:0000256" key="2">
    <source>
        <dbReference type="ARBA" id="ARBA00022670"/>
    </source>
</evidence>
<keyword evidence="3" id="KW-0812">Transmembrane</keyword>
<evidence type="ECO:0000256" key="10">
    <source>
        <dbReference type="RuleBase" id="RU003983"/>
    </source>
</evidence>
<accession>A0A8J7WKE6</accession>
<organism evidence="13 14">
    <name type="scientific">Actinocrinis puniceicyclus</name>
    <dbReference type="NCBI Taxonomy" id="977794"/>
    <lineage>
        <taxon>Bacteria</taxon>
        <taxon>Bacillati</taxon>
        <taxon>Actinomycetota</taxon>
        <taxon>Actinomycetes</taxon>
        <taxon>Catenulisporales</taxon>
        <taxon>Actinospicaceae</taxon>
        <taxon>Actinocrinis</taxon>
    </lineage>
</organism>
<evidence type="ECO:0000313" key="14">
    <source>
        <dbReference type="Proteomes" id="UP000677913"/>
    </source>
</evidence>
<keyword evidence="7" id="KW-1133">Transmembrane helix</keyword>
<keyword evidence="9" id="KW-0472">Membrane</keyword>
<keyword evidence="8 10" id="KW-0482">Metalloprotease</keyword>
<comment type="caution">
    <text evidence="13">The sequence shown here is derived from an EMBL/GenBank/DDBJ whole genome shotgun (WGS) entry which is preliminary data.</text>
</comment>
<dbReference type="PANTHER" id="PTHR43221">
    <property type="entry name" value="PROTEASE HTPX"/>
    <property type="match status" value="1"/>
</dbReference>
<evidence type="ECO:0000313" key="13">
    <source>
        <dbReference type="EMBL" id="MBS2963928.1"/>
    </source>
</evidence>
<sequence>MTQPPRAGEPGERVPDRSRQHFPQISSRAYEHPADRAALTALRKLSGFDTLLKKLSGLIGERNLRLMLLANAVQVSERQFPRIDALLTDACGVLDVPDRPQLFVQQTPLVNGMTIGLDKPVIVLTTGLVDLLDEEELRFVVGHELGHAFSGHAVYRTMLIWLMNLSGAVAWLPGGQLGIQALITALLEWFRKAELSSDRAGLLVGQDIEAAVRTQMKMAGGAHLHEMNALAFIDQAREYESGGDIRDSILKLLLTRDQTHPFPSVRSLELTRWVESGTYNRILGGDYPRRDGDASASATDDAKAAADAYAESVKNSADPLMAKLRDFARDASGIGDRIGGAMYRRWGQRPGGEDPGRDADEDDTAQ</sequence>
<protein>
    <submittedName>
        <fullName evidence="13">M48 family metallopeptidase</fullName>
    </submittedName>
</protein>
<keyword evidence="4" id="KW-0479">Metal-binding</keyword>
<dbReference type="InterPro" id="IPR050083">
    <property type="entry name" value="HtpX_protease"/>
</dbReference>
<keyword evidence="6 10" id="KW-0862">Zinc</keyword>
<dbReference type="PANTHER" id="PTHR43221:SF3">
    <property type="entry name" value="SLL1280 PROTEIN"/>
    <property type="match status" value="1"/>
</dbReference>
<dbReference type="GO" id="GO:0046872">
    <property type="term" value="F:metal ion binding"/>
    <property type="evidence" value="ECO:0007669"/>
    <property type="project" value="UniProtKB-KW"/>
</dbReference>
<evidence type="ECO:0000259" key="12">
    <source>
        <dbReference type="Pfam" id="PF01435"/>
    </source>
</evidence>
<evidence type="ECO:0000256" key="7">
    <source>
        <dbReference type="ARBA" id="ARBA00022989"/>
    </source>
</evidence>
<feature type="compositionally biased region" description="Basic and acidic residues" evidence="11">
    <location>
        <begin position="9"/>
        <end position="19"/>
    </location>
</feature>
<gene>
    <name evidence="13" type="ORF">KGA66_12795</name>
</gene>
<evidence type="ECO:0000256" key="3">
    <source>
        <dbReference type="ARBA" id="ARBA00022692"/>
    </source>
</evidence>
<evidence type="ECO:0000256" key="5">
    <source>
        <dbReference type="ARBA" id="ARBA00022801"/>
    </source>
</evidence>
<evidence type="ECO:0000256" key="1">
    <source>
        <dbReference type="ARBA" id="ARBA00022475"/>
    </source>
</evidence>
<name>A0A8J7WKE6_9ACTN</name>
<dbReference type="GO" id="GO:0006508">
    <property type="term" value="P:proteolysis"/>
    <property type="evidence" value="ECO:0007669"/>
    <property type="project" value="UniProtKB-KW"/>
</dbReference>
<evidence type="ECO:0000256" key="4">
    <source>
        <dbReference type="ARBA" id="ARBA00022723"/>
    </source>
</evidence>
<keyword evidence="14" id="KW-1185">Reference proteome</keyword>
<evidence type="ECO:0000256" key="9">
    <source>
        <dbReference type="ARBA" id="ARBA00023136"/>
    </source>
</evidence>
<dbReference type="AlphaFoldDB" id="A0A8J7WKE6"/>
<comment type="cofactor">
    <cofactor evidence="10">
        <name>Zn(2+)</name>
        <dbReference type="ChEBI" id="CHEBI:29105"/>
    </cofactor>
    <text evidence="10">Binds 1 zinc ion per subunit.</text>
</comment>
<dbReference type="GO" id="GO:0004222">
    <property type="term" value="F:metalloendopeptidase activity"/>
    <property type="evidence" value="ECO:0007669"/>
    <property type="project" value="InterPro"/>
</dbReference>
<dbReference type="EMBL" id="JAGSXH010000037">
    <property type="protein sequence ID" value="MBS2963928.1"/>
    <property type="molecule type" value="Genomic_DNA"/>
</dbReference>
<dbReference type="InterPro" id="IPR001915">
    <property type="entry name" value="Peptidase_M48"/>
</dbReference>
<feature type="domain" description="Peptidase M48" evidence="12">
    <location>
        <begin position="78"/>
        <end position="273"/>
    </location>
</feature>
<evidence type="ECO:0000256" key="11">
    <source>
        <dbReference type="SAM" id="MobiDB-lite"/>
    </source>
</evidence>
<dbReference type="RefSeq" id="WP_211468066.1">
    <property type="nucleotide sequence ID" value="NZ_JAGSXH010000037.1"/>
</dbReference>
<dbReference type="CDD" id="cd07325">
    <property type="entry name" value="M48_Ste24p_like"/>
    <property type="match status" value="1"/>
</dbReference>
<proteinExistence type="inferred from homology"/>
<comment type="similarity">
    <text evidence="10">Belongs to the peptidase M48 family.</text>
</comment>
<keyword evidence="1" id="KW-1003">Cell membrane</keyword>
<evidence type="ECO:0000256" key="8">
    <source>
        <dbReference type="ARBA" id="ARBA00023049"/>
    </source>
</evidence>
<dbReference type="Pfam" id="PF01435">
    <property type="entry name" value="Peptidase_M48"/>
    <property type="match status" value="1"/>
</dbReference>
<feature type="region of interest" description="Disordered" evidence="11">
    <location>
        <begin position="1"/>
        <end position="20"/>
    </location>
</feature>